<dbReference type="Proteomes" id="UP001500755">
    <property type="component" value="Unassembled WGS sequence"/>
</dbReference>
<dbReference type="InterPro" id="IPR036390">
    <property type="entry name" value="WH_DNA-bd_sf"/>
</dbReference>
<keyword evidence="1" id="KW-0805">Transcription regulation</keyword>
<dbReference type="SUPFAM" id="SSF46785">
    <property type="entry name" value="Winged helix' DNA-binding domain"/>
    <property type="match status" value="1"/>
</dbReference>
<name>A0ABP5F6Y9_9MICO</name>
<evidence type="ECO:0000259" key="4">
    <source>
        <dbReference type="PROSITE" id="PS50949"/>
    </source>
</evidence>
<dbReference type="InterPro" id="IPR000524">
    <property type="entry name" value="Tscrpt_reg_HTH_GntR"/>
</dbReference>
<dbReference type="SMART" id="SM00345">
    <property type="entry name" value="HTH_GNTR"/>
    <property type="match status" value="1"/>
</dbReference>
<organism evidence="5 6">
    <name type="scientific">Brevibacterium samyangense</name>
    <dbReference type="NCBI Taxonomy" id="366888"/>
    <lineage>
        <taxon>Bacteria</taxon>
        <taxon>Bacillati</taxon>
        <taxon>Actinomycetota</taxon>
        <taxon>Actinomycetes</taxon>
        <taxon>Micrococcales</taxon>
        <taxon>Brevibacteriaceae</taxon>
        <taxon>Brevibacterium</taxon>
    </lineage>
</organism>
<dbReference type="InterPro" id="IPR036388">
    <property type="entry name" value="WH-like_DNA-bd_sf"/>
</dbReference>
<evidence type="ECO:0000256" key="1">
    <source>
        <dbReference type="ARBA" id="ARBA00023015"/>
    </source>
</evidence>
<proteinExistence type="predicted"/>
<sequence length="250" mass="27212">MSIDRESAVPLHVQIQEHLRARIERGEFAVGATIPTEAVLAGEYGVNRLTVRQAIADLRAVGVLVARQGRGTFVAEPPVPIDVTMDARNLRIEHERARRAAESKGRRMVERVLEVDLVMASAEAAGGIGPGPATRIRTLSTSEGVPLLRTEYWVRSPLPPEDIRARGEEPGGIGPAAWNEIAGAEMFYGWRSFDARPASRADAEVLGVPVGSALLERCGLNTDEAGRPVMFLRRLAPGGRMRIVIPYPRD</sequence>
<dbReference type="RefSeq" id="WP_344310782.1">
    <property type="nucleotide sequence ID" value="NZ_BAAANO010000035.1"/>
</dbReference>
<dbReference type="InterPro" id="IPR011663">
    <property type="entry name" value="UTRA"/>
</dbReference>
<dbReference type="PRINTS" id="PR00035">
    <property type="entry name" value="HTHGNTR"/>
</dbReference>
<dbReference type="InterPro" id="IPR028978">
    <property type="entry name" value="Chorismate_lyase_/UTRA_dom_sf"/>
</dbReference>
<keyword evidence="3" id="KW-0804">Transcription</keyword>
<evidence type="ECO:0000313" key="6">
    <source>
        <dbReference type="Proteomes" id="UP001500755"/>
    </source>
</evidence>
<dbReference type="SMART" id="SM00866">
    <property type="entry name" value="UTRA"/>
    <property type="match status" value="1"/>
</dbReference>
<accession>A0ABP5F6Y9</accession>
<dbReference type="SUPFAM" id="SSF64288">
    <property type="entry name" value="Chorismate lyase-like"/>
    <property type="match status" value="1"/>
</dbReference>
<comment type="caution">
    <text evidence="5">The sequence shown here is derived from an EMBL/GenBank/DDBJ whole genome shotgun (WGS) entry which is preliminary data.</text>
</comment>
<dbReference type="CDD" id="cd07377">
    <property type="entry name" value="WHTH_GntR"/>
    <property type="match status" value="1"/>
</dbReference>
<keyword evidence="6" id="KW-1185">Reference proteome</keyword>
<dbReference type="PANTHER" id="PTHR44846">
    <property type="entry name" value="MANNOSYL-D-GLYCERATE TRANSPORT/METABOLISM SYSTEM REPRESSOR MNGR-RELATED"/>
    <property type="match status" value="1"/>
</dbReference>
<gene>
    <name evidence="5" type="ORF">GCM10009755_28380</name>
</gene>
<evidence type="ECO:0000256" key="3">
    <source>
        <dbReference type="ARBA" id="ARBA00023163"/>
    </source>
</evidence>
<dbReference type="InterPro" id="IPR050679">
    <property type="entry name" value="Bact_HTH_transcr_reg"/>
</dbReference>
<reference evidence="6" key="1">
    <citation type="journal article" date="2019" name="Int. J. Syst. Evol. Microbiol.">
        <title>The Global Catalogue of Microorganisms (GCM) 10K type strain sequencing project: providing services to taxonomists for standard genome sequencing and annotation.</title>
        <authorList>
            <consortium name="The Broad Institute Genomics Platform"/>
            <consortium name="The Broad Institute Genome Sequencing Center for Infectious Disease"/>
            <person name="Wu L."/>
            <person name="Ma J."/>
        </authorList>
    </citation>
    <scope>NUCLEOTIDE SEQUENCE [LARGE SCALE GENOMIC DNA]</scope>
    <source>
        <strain evidence="6">JCM 14546</strain>
    </source>
</reference>
<dbReference type="Pfam" id="PF00392">
    <property type="entry name" value="GntR"/>
    <property type="match status" value="1"/>
</dbReference>
<evidence type="ECO:0000313" key="5">
    <source>
        <dbReference type="EMBL" id="GAA2014930.1"/>
    </source>
</evidence>
<protein>
    <submittedName>
        <fullName evidence="5">GntR family transcriptional regulator</fullName>
    </submittedName>
</protein>
<evidence type="ECO:0000256" key="2">
    <source>
        <dbReference type="ARBA" id="ARBA00023125"/>
    </source>
</evidence>
<dbReference type="EMBL" id="BAAANO010000035">
    <property type="protein sequence ID" value="GAA2014930.1"/>
    <property type="molecule type" value="Genomic_DNA"/>
</dbReference>
<dbReference type="PROSITE" id="PS50949">
    <property type="entry name" value="HTH_GNTR"/>
    <property type="match status" value="1"/>
</dbReference>
<dbReference type="Gene3D" id="3.40.1410.10">
    <property type="entry name" value="Chorismate lyase-like"/>
    <property type="match status" value="1"/>
</dbReference>
<dbReference type="PANTHER" id="PTHR44846:SF17">
    <property type="entry name" value="GNTR-FAMILY TRANSCRIPTIONAL REGULATOR"/>
    <property type="match status" value="1"/>
</dbReference>
<dbReference type="Pfam" id="PF07702">
    <property type="entry name" value="UTRA"/>
    <property type="match status" value="1"/>
</dbReference>
<dbReference type="Gene3D" id="1.10.10.10">
    <property type="entry name" value="Winged helix-like DNA-binding domain superfamily/Winged helix DNA-binding domain"/>
    <property type="match status" value="1"/>
</dbReference>
<feature type="domain" description="HTH gntR-type" evidence="4">
    <location>
        <begin position="9"/>
        <end position="77"/>
    </location>
</feature>
<keyword evidence="2" id="KW-0238">DNA-binding</keyword>